<reference evidence="2 3" key="1">
    <citation type="submission" date="2020-08" db="EMBL/GenBank/DDBJ databases">
        <title>Plant Genome Project.</title>
        <authorList>
            <person name="Zhang R.-G."/>
        </authorList>
    </citation>
    <scope>NUCLEOTIDE SEQUENCE [LARGE SCALE GENOMIC DNA]</scope>
    <source>
        <tissue evidence="2">Rhizome</tissue>
    </source>
</reference>
<evidence type="ECO:0000313" key="3">
    <source>
        <dbReference type="Proteomes" id="UP000734854"/>
    </source>
</evidence>
<evidence type="ECO:0000256" key="1">
    <source>
        <dbReference type="SAM" id="SignalP"/>
    </source>
</evidence>
<name>A0A8J5C2Q6_ZINOF</name>
<accession>A0A8J5C2Q6</accession>
<dbReference type="AlphaFoldDB" id="A0A8J5C2Q6"/>
<sequence length="82" mass="9499">MGQLTKMSIVLCVQFWSCVPGADHQKESNCKQNLVHWAEPLFKDKRKFVAVADPLLEGKYPIKAPCIKLLLWLQCICKRRQE</sequence>
<feature type="signal peptide" evidence="1">
    <location>
        <begin position="1"/>
        <end position="24"/>
    </location>
</feature>
<protein>
    <submittedName>
        <fullName evidence="2">Uncharacterized protein</fullName>
    </submittedName>
</protein>
<proteinExistence type="predicted"/>
<keyword evidence="3" id="KW-1185">Reference proteome</keyword>
<feature type="chain" id="PRO_5035169856" evidence="1">
    <location>
        <begin position="25"/>
        <end position="82"/>
    </location>
</feature>
<evidence type="ECO:0000313" key="2">
    <source>
        <dbReference type="EMBL" id="KAG6471035.1"/>
    </source>
</evidence>
<comment type="caution">
    <text evidence="2">The sequence shown here is derived from an EMBL/GenBank/DDBJ whole genome shotgun (WGS) entry which is preliminary data.</text>
</comment>
<gene>
    <name evidence="2" type="ORF">ZIOFF_072128</name>
</gene>
<dbReference type="EMBL" id="JACMSC010000021">
    <property type="protein sequence ID" value="KAG6471035.1"/>
    <property type="molecule type" value="Genomic_DNA"/>
</dbReference>
<keyword evidence="1" id="KW-0732">Signal</keyword>
<dbReference type="Proteomes" id="UP000734854">
    <property type="component" value="Unassembled WGS sequence"/>
</dbReference>
<organism evidence="2 3">
    <name type="scientific">Zingiber officinale</name>
    <name type="common">Ginger</name>
    <name type="synonym">Amomum zingiber</name>
    <dbReference type="NCBI Taxonomy" id="94328"/>
    <lineage>
        <taxon>Eukaryota</taxon>
        <taxon>Viridiplantae</taxon>
        <taxon>Streptophyta</taxon>
        <taxon>Embryophyta</taxon>
        <taxon>Tracheophyta</taxon>
        <taxon>Spermatophyta</taxon>
        <taxon>Magnoliopsida</taxon>
        <taxon>Liliopsida</taxon>
        <taxon>Zingiberales</taxon>
        <taxon>Zingiberaceae</taxon>
        <taxon>Zingiber</taxon>
    </lineage>
</organism>